<dbReference type="SUPFAM" id="SSF53067">
    <property type="entry name" value="Actin-like ATPase domain"/>
    <property type="match status" value="1"/>
</dbReference>
<dbReference type="PANTHER" id="PTHR18964">
    <property type="entry name" value="ROK (REPRESSOR, ORF, KINASE) FAMILY"/>
    <property type="match status" value="1"/>
</dbReference>
<gene>
    <name evidence="3" type="ORF">WN72_35605</name>
</gene>
<sequence length="239" mass="26020">MNILVVDVGGTHVKILASGEKVKRAIDSGPTLTARQMVSSVKKLADGWEYDLVSIGYPGPVVHDRPMAEPHNLGKGWMGFNFAAAFKLPTKVINDAAMQALGSYRSGKMLFLGLGTGLGSAMIVDGIVEPMELAHLAYKKRTYEDYVGARALEEFGRKAWRKHVEDVVESLVAALQPEDVVLGGGNATKLKTLPPLCRLGDNANAFKGGFRMWEGPPKEKITRSRKQTAQAAMARQKER</sequence>
<dbReference type="InterPro" id="IPR000600">
    <property type="entry name" value="ROK"/>
</dbReference>
<evidence type="ECO:0000313" key="3">
    <source>
        <dbReference type="EMBL" id="QOZ71047.1"/>
    </source>
</evidence>
<dbReference type="EMBL" id="CP030050">
    <property type="protein sequence ID" value="QOZ71047.1"/>
    <property type="molecule type" value="Genomic_DNA"/>
</dbReference>
<dbReference type="KEGG" id="barh:WN72_35605"/>
<dbReference type="Proteomes" id="UP000594015">
    <property type="component" value="Chromosome"/>
</dbReference>
<proteinExistence type="inferred from homology"/>
<comment type="similarity">
    <text evidence="1">Belongs to the ROK (NagC/XylR) family.</text>
</comment>
<protein>
    <submittedName>
        <fullName evidence="3">ROK family protein</fullName>
    </submittedName>
</protein>
<feature type="region of interest" description="Disordered" evidence="2">
    <location>
        <begin position="216"/>
        <end position="239"/>
    </location>
</feature>
<evidence type="ECO:0000256" key="2">
    <source>
        <dbReference type="SAM" id="MobiDB-lite"/>
    </source>
</evidence>
<accession>A0AAE7TJ35</accession>
<evidence type="ECO:0000313" key="4">
    <source>
        <dbReference type="Proteomes" id="UP000594015"/>
    </source>
</evidence>
<dbReference type="PANTHER" id="PTHR18964:SF149">
    <property type="entry name" value="BIFUNCTIONAL UDP-N-ACETYLGLUCOSAMINE 2-EPIMERASE_N-ACETYLMANNOSAMINE KINASE"/>
    <property type="match status" value="1"/>
</dbReference>
<name>A0AAE7TJ35_9BRAD</name>
<evidence type="ECO:0000256" key="1">
    <source>
        <dbReference type="ARBA" id="ARBA00006479"/>
    </source>
</evidence>
<dbReference type="Gene3D" id="3.30.420.40">
    <property type="match status" value="2"/>
</dbReference>
<reference evidence="3 4" key="1">
    <citation type="submission" date="2018-06" db="EMBL/GenBank/DDBJ databases">
        <title>Comparative genomics of Bradyrhizobium nodulating Arachidis hypogaea.</title>
        <authorList>
            <person name="Li Y."/>
        </authorList>
    </citation>
    <scope>NUCLEOTIDE SEQUENCE [LARGE SCALE GENOMIC DNA]</scope>
    <source>
        <strain evidence="3 4">CCBAU 051107</strain>
    </source>
</reference>
<dbReference type="Pfam" id="PF00480">
    <property type="entry name" value="ROK"/>
    <property type="match status" value="1"/>
</dbReference>
<dbReference type="AlphaFoldDB" id="A0AAE7TJ35"/>
<dbReference type="InterPro" id="IPR043129">
    <property type="entry name" value="ATPase_NBD"/>
</dbReference>
<dbReference type="RefSeq" id="WP_051377669.1">
    <property type="nucleotide sequence ID" value="NZ_AXAD01000026.1"/>
</dbReference>
<organism evidence="3 4">
    <name type="scientific">Bradyrhizobium arachidis</name>
    <dbReference type="NCBI Taxonomy" id="858423"/>
    <lineage>
        <taxon>Bacteria</taxon>
        <taxon>Pseudomonadati</taxon>
        <taxon>Pseudomonadota</taxon>
        <taxon>Alphaproteobacteria</taxon>
        <taxon>Hyphomicrobiales</taxon>
        <taxon>Nitrobacteraceae</taxon>
        <taxon>Bradyrhizobium</taxon>
    </lineage>
</organism>